<dbReference type="PANTHER" id="PTHR40469">
    <property type="entry name" value="SECRETED GLYCOSYL HYDROLASE"/>
    <property type="match status" value="1"/>
</dbReference>
<dbReference type="OrthoDB" id="3482285at2759"/>
<reference evidence="2 3" key="1">
    <citation type="journal article" date="2018" name="Front. Microbiol.">
        <title>Genome-Wide Analysis of Corynespora cassiicola Leaf Fall Disease Putative Effectors.</title>
        <authorList>
            <person name="Lopez D."/>
            <person name="Ribeiro S."/>
            <person name="Label P."/>
            <person name="Fumanal B."/>
            <person name="Venisse J.S."/>
            <person name="Kohler A."/>
            <person name="de Oliveira R.R."/>
            <person name="Labutti K."/>
            <person name="Lipzen A."/>
            <person name="Lail K."/>
            <person name="Bauer D."/>
            <person name="Ohm R.A."/>
            <person name="Barry K.W."/>
            <person name="Spatafora J."/>
            <person name="Grigoriev I.V."/>
            <person name="Martin F.M."/>
            <person name="Pujade-Renaud V."/>
        </authorList>
    </citation>
    <scope>NUCLEOTIDE SEQUENCE [LARGE SCALE GENOMIC DNA]</scope>
    <source>
        <strain evidence="2 3">Philippines</strain>
    </source>
</reference>
<proteinExistence type="predicted"/>
<sequence>MAPFNVLVFSKTSSYRHESIPAGIAAIQALADRTSFFSVDASEDAEAAMTSSSLKPYQVIVLLHCTGDCLNSDQIDALKQFVRSGGGIVGIHGATAALKQNQWYGSLLGAHFDHHPAPQMGRVVVENTGHWIIDGNGGQEDWMDEWYNFKSHSRENENLNILLKADSTSFSGGTMGDDHPLSWCQEFEGGRIYYTALGHFAAAYQDDWYMSQVLRGILWVAGREAVFLDE</sequence>
<dbReference type="InterPro" id="IPR029010">
    <property type="entry name" value="ThuA-like"/>
</dbReference>
<protein>
    <submittedName>
        <fullName evidence="2">Secreted glycosyl hydrolase</fullName>
    </submittedName>
</protein>
<dbReference type="InterPro" id="IPR029062">
    <property type="entry name" value="Class_I_gatase-like"/>
</dbReference>
<dbReference type="SUPFAM" id="SSF52317">
    <property type="entry name" value="Class I glutamine amidotransferase-like"/>
    <property type="match status" value="1"/>
</dbReference>
<dbReference type="Proteomes" id="UP000240883">
    <property type="component" value="Unassembled WGS sequence"/>
</dbReference>
<organism evidence="2 3">
    <name type="scientific">Corynespora cassiicola Philippines</name>
    <dbReference type="NCBI Taxonomy" id="1448308"/>
    <lineage>
        <taxon>Eukaryota</taxon>
        <taxon>Fungi</taxon>
        <taxon>Dikarya</taxon>
        <taxon>Ascomycota</taxon>
        <taxon>Pezizomycotina</taxon>
        <taxon>Dothideomycetes</taxon>
        <taxon>Pleosporomycetidae</taxon>
        <taxon>Pleosporales</taxon>
        <taxon>Corynesporascaceae</taxon>
        <taxon>Corynespora</taxon>
    </lineage>
</organism>
<dbReference type="PANTHER" id="PTHR40469:SF2">
    <property type="entry name" value="GALACTOSE-BINDING DOMAIN-LIKE SUPERFAMILY PROTEIN"/>
    <property type="match status" value="1"/>
</dbReference>
<accession>A0A2T2PCP2</accession>
<dbReference type="Pfam" id="PF06283">
    <property type="entry name" value="ThuA"/>
    <property type="match status" value="1"/>
</dbReference>
<evidence type="ECO:0000313" key="3">
    <source>
        <dbReference type="Proteomes" id="UP000240883"/>
    </source>
</evidence>
<evidence type="ECO:0000313" key="2">
    <source>
        <dbReference type="EMBL" id="PSN75404.1"/>
    </source>
</evidence>
<keyword evidence="3" id="KW-1185">Reference proteome</keyword>
<dbReference type="EMBL" id="KZ678128">
    <property type="protein sequence ID" value="PSN75404.1"/>
    <property type="molecule type" value="Genomic_DNA"/>
</dbReference>
<dbReference type="GO" id="GO:0016787">
    <property type="term" value="F:hydrolase activity"/>
    <property type="evidence" value="ECO:0007669"/>
    <property type="project" value="UniProtKB-KW"/>
</dbReference>
<keyword evidence="2" id="KW-0378">Hydrolase</keyword>
<dbReference type="Gene3D" id="3.40.50.880">
    <property type="match status" value="1"/>
</dbReference>
<feature type="domain" description="ThuA-like" evidence="1">
    <location>
        <begin position="5"/>
        <end position="220"/>
    </location>
</feature>
<evidence type="ECO:0000259" key="1">
    <source>
        <dbReference type="Pfam" id="PF06283"/>
    </source>
</evidence>
<gene>
    <name evidence="2" type="ORF">BS50DRAFT_582098</name>
</gene>
<dbReference type="AlphaFoldDB" id="A0A2T2PCP2"/>
<name>A0A2T2PCP2_CORCC</name>